<evidence type="ECO:0000256" key="3">
    <source>
        <dbReference type="ARBA" id="ARBA00022692"/>
    </source>
</evidence>
<feature type="transmembrane region" description="Helical" evidence="6">
    <location>
        <begin position="134"/>
        <end position="159"/>
    </location>
</feature>
<keyword evidence="5 6" id="KW-0472">Membrane</keyword>
<feature type="transmembrane region" description="Helical" evidence="6">
    <location>
        <begin position="350"/>
        <end position="373"/>
    </location>
</feature>
<feature type="transmembrane region" description="Helical" evidence="6">
    <location>
        <begin position="193"/>
        <end position="214"/>
    </location>
</feature>
<dbReference type="GeneID" id="24837715"/>
<feature type="transmembrane region" description="Helical" evidence="6">
    <location>
        <begin position="470"/>
        <end position="492"/>
    </location>
</feature>
<feature type="transmembrane region" description="Helical" evidence="6">
    <location>
        <begin position="20"/>
        <end position="41"/>
    </location>
</feature>
<feature type="transmembrane region" description="Helical" evidence="6">
    <location>
        <begin position="322"/>
        <end position="344"/>
    </location>
</feature>
<name>A0A0E3RF50_METMZ</name>
<evidence type="ECO:0000256" key="1">
    <source>
        <dbReference type="ARBA" id="ARBA00004651"/>
    </source>
</evidence>
<proteinExistence type="predicted"/>
<dbReference type="HOGENOM" id="CLU_039594_1_0_2"/>
<feature type="transmembrane region" description="Helical" evidence="6">
    <location>
        <begin position="47"/>
        <end position="70"/>
    </location>
</feature>
<feature type="transmembrane region" description="Helical" evidence="6">
    <location>
        <begin position="91"/>
        <end position="114"/>
    </location>
</feature>
<evidence type="ECO:0000313" key="8">
    <source>
        <dbReference type="Proteomes" id="UP000033097"/>
    </source>
</evidence>
<evidence type="ECO:0000256" key="4">
    <source>
        <dbReference type="ARBA" id="ARBA00022989"/>
    </source>
</evidence>
<sequence>MLNLTENQETFSKQVPKNLLANVLYFIINVIIGLFLVPFFIDSLGVASYALVPLATSLTGYVNLVVQSLNTSVSRHLTIDLQRKEFEKANITFNTALFGTLGIILLMLPFVVLISYYAPLFFEIPTSQENAARILFLGVISSFLLRAWGSNFGVSLFAYNRLDLQNLVNAVNILVQVGLIILLFRFYSPSLVYIGLAYLIGASVAFILTIVFSRKINPYLKVNIKDFRRSKVNEITGMGGWVIINQIGSLLFLQIDLIVVNKLFGAVAGGEYSVVLTWSMMLRTIAGMLVGVLTPIILTYYAKERIDELINVSKSAVKFTGLAMALPIGYICGFAPQLLSLWIGPEFAKLSLLMVLMLSHLVINLPVTPLFAINVAYNKVRIPGIVTFFMGIGNFFLAVMIPYLTGWNYYGVALAGAIMLTLKNAFFTPWYATKVLEISKTTFVNSMLPGVVAMIITTVVSNLISNYLQISGIISLFIYGIILTIIYLLVVWKFGLKQLERQTAGSFIPIKIRSRLNLEVKCDQ</sequence>
<accession>A0A0E3RF50</accession>
<dbReference type="PANTHER" id="PTHR30250:SF26">
    <property type="entry name" value="PSMA PROTEIN"/>
    <property type="match status" value="1"/>
</dbReference>
<dbReference type="STRING" id="213585.MSMAS_0133"/>
<evidence type="ECO:0008006" key="9">
    <source>
        <dbReference type="Google" id="ProtNLM"/>
    </source>
</evidence>
<dbReference type="PATRIC" id="fig|213585.10.peg.156"/>
<feature type="transmembrane region" description="Helical" evidence="6">
    <location>
        <begin position="443"/>
        <end position="464"/>
    </location>
</feature>
<feature type="transmembrane region" description="Helical" evidence="6">
    <location>
        <begin position="385"/>
        <end position="404"/>
    </location>
</feature>
<dbReference type="InterPro" id="IPR002797">
    <property type="entry name" value="Polysacc_synth"/>
</dbReference>
<keyword evidence="2" id="KW-1003">Cell membrane</keyword>
<dbReference type="Proteomes" id="UP000033097">
    <property type="component" value="Chromosome"/>
</dbReference>
<evidence type="ECO:0000313" key="7">
    <source>
        <dbReference type="EMBL" id="AKB63329.1"/>
    </source>
</evidence>
<dbReference type="EMBL" id="CP009512">
    <property type="protein sequence ID" value="AKB63329.1"/>
    <property type="molecule type" value="Genomic_DNA"/>
</dbReference>
<gene>
    <name evidence="7" type="ORF">MSMAS_0133</name>
</gene>
<dbReference type="KEGG" id="mmj:MSMAS_0133"/>
<evidence type="ECO:0000256" key="2">
    <source>
        <dbReference type="ARBA" id="ARBA00022475"/>
    </source>
</evidence>
<dbReference type="RefSeq" id="WP_048046267.1">
    <property type="nucleotide sequence ID" value="NZ_CP009512.1"/>
</dbReference>
<keyword evidence="4 6" id="KW-1133">Transmembrane helix</keyword>
<feature type="transmembrane region" description="Helical" evidence="6">
    <location>
        <begin position="235"/>
        <end position="260"/>
    </location>
</feature>
<dbReference type="AlphaFoldDB" id="A0A0E3RF50"/>
<evidence type="ECO:0000256" key="5">
    <source>
        <dbReference type="ARBA" id="ARBA00023136"/>
    </source>
</evidence>
<feature type="transmembrane region" description="Helical" evidence="6">
    <location>
        <begin position="166"/>
        <end position="187"/>
    </location>
</feature>
<dbReference type="Pfam" id="PF01943">
    <property type="entry name" value="Polysacc_synt"/>
    <property type="match status" value="1"/>
</dbReference>
<comment type="subcellular location">
    <subcellularLocation>
        <location evidence="1">Cell membrane</location>
        <topology evidence="1">Multi-pass membrane protein</topology>
    </subcellularLocation>
</comment>
<feature type="transmembrane region" description="Helical" evidence="6">
    <location>
        <begin position="280"/>
        <end position="301"/>
    </location>
</feature>
<reference evidence="7 8" key="1">
    <citation type="submission" date="2014-07" db="EMBL/GenBank/DDBJ databases">
        <title>Methanogenic archaea and the global carbon cycle.</title>
        <authorList>
            <person name="Henriksen J.R."/>
            <person name="Luke J."/>
            <person name="Reinhart S."/>
            <person name="Benedict M.N."/>
            <person name="Youngblut N.D."/>
            <person name="Metcalf M.E."/>
            <person name="Whitaker R.J."/>
            <person name="Metcalf W.W."/>
        </authorList>
    </citation>
    <scope>NUCLEOTIDE SEQUENCE [LARGE SCALE GENOMIC DNA]</scope>
    <source>
        <strain evidence="7 8">S-6</strain>
    </source>
</reference>
<keyword evidence="3 6" id="KW-0812">Transmembrane</keyword>
<organism evidence="7 8">
    <name type="scientific">Methanosarcina mazei S-6</name>
    <dbReference type="NCBI Taxonomy" id="213585"/>
    <lineage>
        <taxon>Archaea</taxon>
        <taxon>Methanobacteriati</taxon>
        <taxon>Methanobacteriota</taxon>
        <taxon>Stenosarchaea group</taxon>
        <taxon>Methanomicrobia</taxon>
        <taxon>Methanosarcinales</taxon>
        <taxon>Methanosarcinaceae</taxon>
        <taxon>Methanosarcina</taxon>
    </lineage>
</organism>
<evidence type="ECO:0000256" key="6">
    <source>
        <dbReference type="SAM" id="Phobius"/>
    </source>
</evidence>
<dbReference type="PANTHER" id="PTHR30250">
    <property type="entry name" value="PST FAMILY PREDICTED COLANIC ACID TRANSPORTER"/>
    <property type="match status" value="1"/>
</dbReference>
<dbReference type="GO" id="GO:0005886">
    <property type="term" value="C:plasma membrane"/>
    <property type="evidence" value="ECO:0007669"/>
    <property type="project" value="UniProtKB-SubCell"/>
</dbReference>
<dbReference type="InterPro" id="IPR050833">
    <property type="entry name" value="Poly_Biosynth_Transport"/>
</dbReference>
<protein>
    <recommendedName>
        <fullName evidence="9">Polysaccharide biosynthesis protein</fullName>
    </recommendedName>
</protein>
<feature type="transmembrane region" description="Helical" evidence="6">
    <location>
        <begin position="410"/>
        <end position="431"/>
    </location>
</feature>